<reference evidence="7 8" key="1">
    <citation type="journal article" date="2015" name="Genome Announc.">
        <title>Expanding the biotechnology potential of lactobacilli through comparative genomics of 213 strains and associated genera.</title>
        <authorList>
            <person name="Sun Z."/>
            <person name="Harris H.M."/>
            <person name="McCann A."/>
            <person name="Guo C."/>
            <person name="Argimon S."/>
            <person name="Zhang W."/>
            <person name="Yang X."/>
            <person name="Jeffery I.B."/>
            <person name="Cooney J.C."/>
            <person name="Kagawa T.F."/>
            <person name="Liu W."/>
            <person name="Song Y."/>
            <person name="Salvetti E."/>
            <person name="Wrobel A."/>
            <person name="Rasinkangas P."/>
            <person name="Parkhill J."/>
            <person name="Rea M.C."/>
            <person name="O'Sullivan O."/>
            <person name="Ritari J."/>
            <person name="Douillard F.P."/>
            <person name="Paul Ross R."/>
            <person name="Yang R."/>
            <person name="Briner A.E."/>
            <person name="Felis G.E."/>
            <person name="de Vos W.M."/>
            <person name="Barrangou R."/>
            <person name="Klaenhammer T.R."/>
            <person name="Caufield P.W."/>
            <person name="Cui Y."/>
            <person name="Zhang H."/>
            <person name="O'Toole P.W."/>
        </authorList>
    </citation>
    <scope>NUCLEOTIDE SEQUENCE [LARGE SCALE GENOMIC DNA]</scope>
    <source>
        <strain evidence="7 8">DSM 19682</strain>
    </source>
</reference>
<accession>A0A0R1KG87</accession>
<keyword evidence="8" id="KW-1185">Reference proteome</keyword>
<dbReference type="STRING" id="1423775.FD03_GL000066"/>
<evidence type="ECO:0000256" key="4">
    <source>
        <dbReference type="ARBA" id="ARBA00023136"/>
    </source>
</evidence>
<dbReference type="RefSeq" id="WP_025024892.1">
    <property type="nucleotide sequence ID" value="NZ_AZDZ01000009.1"/>
</dbReference>
<comment type="similarity">
    <text evidence="5">Belongs to the bacteriophage holin family. Cp-1 holin subfamily.</text>
</comment>
<sequence>MYGTPVPLPNAGFTDWQFAIEHVGNNTLLNTLFILIIADVITGIAKSIITHCVDSSIGKKGLAIHFTIILLVALLYPWSIAINYQWLGDSVLSLWIFMYATSIVENIGQMGLPLPKFIKKRLNKFGQDMENQEPKQENDNEKGDK</sequence>
<name>A0A0R1KG87_9LACO</name>
<dbReference type="eggNOG" id="ENOG50338JP">
    <property type="taxonomic scope" value="Bacteria"/>
</dbReference>
<evidence type="ECO:0000256" key="3">
    <source>
        <dbReference type="ARBA" id="ARBA00022989"/>
    </source>
</evidence>
<gene>
    <name evidence="7" type="ORF">FD03_GL000066</name>
</gene>
<evidence type="ECO:0000256" key="5">
    <source>
        <dbReference type="ARBA" id="ARBA00023600"/>
    </source>
</evidence>
<dbReference type="PATRIC" id="fig|1423775.4.peg.67"/>
<dbReference type="AlphaFoldDB" id="A0A0R1KG87"/>
<dbReference type="Proteomes" id="UP000051248">
    <property type="component" value="Unassembled WGS sequence"/>
</dbReference>
<proteinExistence type="inferred from homology"/>
<dbReference type="OrthoDB" id="88184at2"/>
<protein>
    <submittedName>
        <fullName evidence="7">Phage related holin</fullName>
    </submittedName>
</protein>
<feature type="transmembrane region" description="Helical" evidence="6">
    <location>
        <begin position="61"/>
        <end position="80"/>
    </location>
</feature>
<evidence type="ECO:0000256" key="2">
    <source>
        <dbReference type="ARBA" id="ARBA00022692"/>
    </source>
</evidence>
<evidence type="ECO:0000313" key="7">
    <source>
        <dbReference type="EMBL" id="KRK79892.1"/>
    </source>
</evidence>
<evidence type="ECO:0000256" key="6">
    <source>
        <dbReference type="SAM" id="Phobius"/>
    </source>
</evidence>
<dbReference type="GO" id="GO:0016020">
    <property type="term" value="C:membrane"/>
    <property type="evidence" value="ECO:0007669"/>
    <property type="project" value="UniProtKB-SubCell"/>
</dbReference>
<keyword evidence="3 6" id="KW-1133">Transmembrane helix</keyword>
<comment type="subcellular location">
    <subcellularLocation>
        <location evidence="1">Membrane</location>
        <topology evidence="1">Multi-pass membrane protein</topology>
    </subcellularLocation>
</comment>
<evidence type="ECO:0000256" key="1">
    <source>
        <dbReference type="ARBA" id="ARBA00004141"/>
    </source>
</evidence>
<evidence type="ECO:0000313" key="8">
    <source>
        <dbReference type="Proteomes" id="UP000051248"/>
    </source>
</evidence>
<keyword evidence="4 6" id="KW-0472">Membrane</keyword>
<keyword evidence="2 6" id="KW-0812">Transmembrane</keyword>
<dbReference type="Pfam" id="PF05105">
    <property type="entry name" value="Phage_holin_4_1"/>
    <property type="match status" value="1"/>
</dbReference>
<comment type="caution">
    <text evidence="7">The sequence shown here is derived from an EMBL/GenBank/DDBJ whole genome shotgun (WGS) entry which is preliminary data.</text>
</comment>
<feature type="transmembrane region" description="Helical" evidence="6">
    <location>
        <begin position="92"/>
        <end position="114"/>
    </location>
</feature>
<dbReference type="NCBIfam" id="TIGR01593">
    <property type="entry name" value="holin_tox_secr"/>
    <property type="match status" value="1"/>
</dbReference>
<dbReference type="InterPro" id="IPR006480">
    <property type="entry name" value="Phage_holin_4_1"/>
</dbReference>
<dbReference type="EMBL" id="AZDZ01000009">
    <property type="protein sequence ID" value="KRK79892.1"/>
    <property type="molecule type" value="Genomic_DNA"/>
</dbReference>
<feature type="transmembrane region" description="Helical" evidence="6">
    <location>
        <begin position="28"/>
        <end position="49"/>
    </location>
</feature>
<organism evidence="7 8">
    <name type="scientific">Companilactobacillus nodensis DSM 19682 = JCM 14932 = NBRC 107160</name>
    <dbReference type="NCBI Taxonomy" id="1423775"/>
    <lineage>
        <taxon>Bacteria</taxon>
        <taxon>Bacillati</taxon>
        <taxon>Bacillota</taxon>
        <taxon>Bacilli</taxon>
        <taxon>Lactobacillales</taxon>
        <taxon>Lactobacillaceae</taxon>
        <taxon>Companilactobacillus</taxon>
    </lineage>
</organism>